<keyword evidence="4 9" id="KW-0732">Signal</keyword>
<evidence type="ECO:0000256" key="4">
    <source>
        <dbReference type="ARBA" id="ARBA00022729"/>
    </source>
</evidence>
<evidence type="ECO:0000256" key="2">
    <source>
        <dbReference type="ARBA" id="ARBA00006618"/>
    </source>
</evidence>
<dbReference type="EMBL" id="NIVC01000736">
    <property type="protein sequence ID" value="PAA77539.1"/>
    <property type="molecule type" value="Genomic_DNA"/>
</dbReference>
<proteinExistence type="inferred from homology"/>
<dbReference type="GO" id="GO:0003725">
    <property type="term" value="F:double-stranded RNA binding"/>
    <property type="evidence" value="ECO:0007669"/>
    <property type="project" value="TreeGrafter"/>
</dbReference>
<gene>
    <name evidence="10" type="ORF">BOX15_Mlig014992g1</name>
</gene>
<protein>
    <recommendedName>
        <fullName evidence="12">DUF4203 domain-containing protein</fullName>
    </recommendedName>
</protein>
<feature type="transmembrane region" description="Helical" evidence="8">
    <location>
        <begin position="298"/>
        <end position="323"/>
    </location>
</feature>
<dbReference type="AlphaFoldDB" id="A0A267FX07"/>
<accession>A0A267FX07</accession>
<evidence type="ECO:0000256" key="7">
    <source>
        <dbReference type="ARBA" id="ARBA00023180"/>
    </source>
</evidence>
<feature type="transmembrane region" description="Helical" evidence="8">
    <location>
        <begin position="464"/>
        <end position="484"/>
    </location>
</feature>
<evidence type="ECO:0000256" key="1">
    <source>
        <dbReference type="ARBA" id="ARBA00004141"/>
    </source>
</evidence>
<feature type="transmembrane region" description="Helical" evidence="8">
    <location>
        <begin position="727"/>
        <end position="748"/>
    </location>
</feature>
<feature type="signal peptide" evidence="9">
    <location>
        <begin position="1"/>
        <end position="26"/>
    </location>
</feature>
<keyword evidence="3 8" id="KW-0812">Transmembrane</keyword>
<evidence type="ECO:0000256" key="9">
    <source>
        <dbReference type="SAM" id="SignalP"/>
    </source>
</evidence>
<dbReference type="GO" id="GO:0005764">
    <property type="term" value="C:lysosome"/>
    <property type="evidence" value="ECO:0007669"/>
    <property type="project" value="TreeGrafter"/>
</dbReference>
<dbReference type="Proteomes" id="UP000215902">
    <property type="component" value="Unassembled WGS sequence"/>
</dbReference>
<feature type="transmembrane region" description="Helical" evidence="8">
    <location>
        <begin position="702"/>
        <end position="721"/>
    </location>
</feature>
<evidence type="ECO:0008006" key="12">
    <source>
        <dbReference type="Google" id="ProtNLM"/>
    </source>
</evidence>
<evidence type="ECO:0000313" key="11">
    <source>
        <dbReference type="Proteomes" id="UP000215902"/>
    </source>
</evidence>
<dbReference type="PANTHER" id="PTHR12185:SF14">
    <property type="entry name" value="CHOLESTEROL UPTAKE PROTEIN 1"/>
    <property type="match status" value="1"/>
</dbReference>
<keyword evidence="5 8" id="KW-1133">Transmembrane helix</keyword>
<dbReference type="GO" id="GO:0005886">
    <property type="term" value="C:plasma membrane"/>
    <property type="evidence" value="ECO:0007669"/>
    <property type="project" value="TreeGrafter"/>
</dbReference>
<feature type="transmembrane region" description="Helical" evidence="8">
    <location>
        <begin position="330"/>
        <end position="355"/>
    </location>
</feature>
<keyword evidence="6 8" id="KW-0472">Membrane</keyword>
<organism evidence="10 11">
    <name type="scientific">Macrostomum lignano</name>
    <dbReference type="NCBI Taxonomy" id="282301"/>
    <lineage>
        <taxon>Eukaryota</taxon>
        <taxon>Metazoa</taxon>
        <taxon>Spiralia</taxon>
        <taxon>Lophotrochozoa</taxon>
        <taxon>Platyhelminthes</taxon>
        <taxon>Rhabditophora</taxon>
        <taxon>Macrostomorpha</taxon>
        <taxon>Macrostomida</taxon>
        <taxon>Macrostomidae</taxon>
        <taxon>Macrostomum</taxon>
    </lineage>
</organism>
<dbReference type="STRING" id="282301.A0A267FX07"/>
<name>A0A267FX07_9PLAT</name>
<comment type="caution">
    <text evidence="10">The sequence shown here is derived from an EMBL/GenBank/DDBJ whole genome shotgun (WGS) entry which is preliminary data.</text>
</comment>
<comment type="subcellular location">
    <subcellularLocation>
        <location evidence="1">Membrane</location>
        <topology evidence="1">Multi-pass membrane protein</topology>
    </subcellularLocation>
</comment>
<dbReference type="GO" id="GO:0051033">
    <property type="term" value="F:RNA transmembrane transporter activity"/>
    <property type="evidence" value="ECO:0007669"/>
    <property type="project" value="TreeGrafter"/>
</dbReference>
<reference evidence="10 11" key="1">
    <citation type="submission" date="2017-06" db="EMBL/GenBank/DDBJ databases">
        <title>A platform for efficient transgenesis in Macrostomum lignano, a flatworm model organism for stem cell research.</title>
        <authorList>
            <person name="Berezikov E."/>
        </authorList>
    </citation>
    <scope>NUCLEOTIDE SEQUENCE [LARGE SCALE GENOMIC DNA]</scope>
    <source>
        <strain evidence="10">DV1</strain>
        <tissue evidence="10">Whole organism</tissue>
    </source>
</reference>
<feature type="transmembrane region" description="Helical" evidence="8">
    <location>
        <begin position="361"/>
        <end position="382"/>
    </location>
</feature>
<dbReference type="OrthoDB" id="416618at2759"/>
<evidence type="ECO:0000256" key="3">
    <source>
        <dbReference type="ARBA" id="ARBA00022692"/>
    </source>
</evidence>
<feature type="chain" id="PRO_5013080092" description="DUF4203 domain-containing protein" evidence="9">
    <location>
        <begin position="27"/>
        <end position="780"/>
    </location>
</feature>
<comment type="similarity">
    <text evidence="2">Belongs to the SID1 family.</text>
</comment>
<dbReference type="PANTHER" id="PTHR12185">
    <property type="entry name" value="SID1 TRANSMEMBRANE FAMILY MEMEBER"/>
    <property type="match status" value="1"/>
</dbReference>
<dbReference type="InterPro" id="IPR025958">
    <property type="entry name" value="SID1_TM_fam"/>
</dbReference>
<evidence type="ECO:0000256" key="6">
    <source>
        <dbReference type="ARBA" id="ARBA00023136"/>
    </source>
</evidence>
<evidence type="ECO:0000256" key="8">
    <source>
        <dbReference type="SAM" id="Phobius"/>
    </source>
</evidence>
<evidence type="ECO:0000313" key="10">
    <source>
        <dbReference type="EMBL" id="PAA77539.1"/>
    </source>
</evidence>
<feature type="transmembrane region" description="Helical" evidence="8">
    <location>
        <begin position="671"/>
        <end position="690"/>
    </location>
</feature>
<keyword evidence="7" id="KW-0325">Glycoprotein</keyword>
<sequence>MTRLISTLRLVLLLAFLILPSQPAAAQTQPILPLGQARNFSISSKRALEVLVKYTPPENETVALRLETTSYSNASLLVVVRQQLTLHTWSLPYTFVDVSSTGDQSAVESFQSVTRTICPPHLSTQTPDQQQQQQQVYLRVTTESAALVTVSARAQLASNFRLSLGEPVQVLLQPSGPQLFFFDFDSGRANFTELRAVRILVESNDSACGLVSVQRSRCPADQVPPSVLQRGFRQTLLSSSVILMRRDEFNSSFLVVLTAFPDNRNCLANWEQERRQRFPSKSVTIKVEQIAMHDSEEWPLLGLTFLLGGFDCLMSIIFVSIFCAESCKHFLNIFTFLFFISLSVMSFALAFVFLLLWFFEKLLFCLILLGSGLVLLGILGAVRGYTRKFFRGFKNFLRQTYSLIKDSCRSIRDVCCECNRSCTFSLYCMHCRCCGPEQPEPFLNNDADNQGQPENQQQQPHASLVMQLTAIAIFYCLPVFQLVLLQQDSISSFGNLDECYYNFKCRFYVKTELTTFFAFNNAVSNVGYITAGIVFMVVVLWKQLFHDKPQATVQGSEEHHTNTENVQLLPPEPQIARPVVIPRSYSAHYAAGLALAMEGVLSACYHICPSHNTFQFDTTFMIMLSSMLGLAVYSKRHLSSGSVANVTFVALGVTVLVNSLGILFSLVSREFVFSVLGVVLLLLAVIALILRKKQLLQNFLTFLAAFVCFAAGIASFLVGFLHEHFLFAYFLLAVTAGSASLYFLYYCIRKCCRKTRPSSVVEELLYSFYSCFLLAFSSWP</sequence>
<feature type="transmembrane region" description="Helical" evidence="8">
    <location>
        <begin position="645"/>
        <end position="665"/>
    </location>
</feature>
<feature type="transmembrane region" description="Helical" evidence="8">
    <location>
        <begin position="522"/>
        <end position="541"/>
    </location>
</feature>
<keyword evidence="11" id="KW-1185">Reference proteome</keyword>
<evidence type="ECO:0000256" key="5">
    <source>
        <dbReference type="ARBA" id="ARBA00022989"/>
    </source>
</evidence>
<dbReference type="Pfam" id="PF13965">
    <property type="entry name" value="SID-1_RNA_chan"/>
    <property type="match status" value="2"/>
</dbReference>